<accession>A0A2A2M0V4</accession>
<evidence type="ECO:0008006" key="4">
    <source>
        <dbReference type="Google" id="ProtNLM"/>
    </source>
</evidence>
<gene>
    <name evidence="2" type="ORF">WR25_15610</name>
</gene>
<dbReference type="AlphaFoldDB" id="A0A2A2M0V4"/>
<feature type="compositionally biased region" description="Low complexity" evidence="1">
    <location>
        <begin position="75"/>
        <end position="103"/>
    </location>
</feature>
<organism evidence="2 3">
    <name type="scientific">Diploscapter pachys</name>
    <dbReference type="NCBI Taxonomy" id="2018661"/>
    <lineage>
        <taxon>Eukaryota</taxon>
        <taxon>Metazoa</taxon>
        <taxon>Ecdysozoa</taxon>
        <taxon>Nematoda</taxon>
        <taxon>Chromadorea</taxon>
        <taxon>Rhabditida</taxon>
        <taxon>Rhabditina</taxon>
        <taxon>Rhabditomorpha</taxon>
        <taxon>Rhabditoidea</taxon>
        <taxon>Rhabditidae</taxon>
        <taxon>Diploscapter</taxon>
    </lineage>
</organism>
<sequence length="127" mass="14014">MRVMSKYYSRITLDRIANLLEMKLDSSHLVSKEFTVHQTLFTDIPVRQMHEKMAQEKAKISGVPSAQKSGSSENAPSDQNPSAQQPPANQAPKPENQAPQNAPSQTPPTSTRTGIGKQNNSTQNQKK</sequence>
<evidence type="ECO:0000313" key="3">
    <source>
        <dbReference type="Proteomes" id="UP000218231"/>
    </source>
</evidence>
<comment type="caution">
    <text evidence="2">The sequence shown here is derived from an EMBL/GenBank/DDBJ whole genome shotgun (WGS) entry which is preliminary data.</text>
</comment>
<name>A0A2A2M0V4_9BILA</name>
<feature type="compositionally biased region" description="Polar residues" evidence="1">
    <location>
        <begin position="64"/>
        <end position="74"/>
    </location>
</feature>
<evidence type="ECO:0000256" key="1">
    <source>
        <dbReference type="SAM" id="MobiDB-lite"/>
    </source>
</evidence>
<reference evidence="2 3" key="1">
    <citation type="journal article" date="2017" name="Curr. Biol.">
        <title>Genome architecture and evolution of a unichromosomal asexual nematode.</title>
        <authorList>
            <person name="Fradin H."/>
            <person name="Zegar C."/>
            <person name="Gutwein M."/>
            <person name="Lucas J."/>
            <person name="Kovtun M."/>
            <person name="Corcoran D."/>
            <person name="Baugh L.R."/>
            <person name="Kiontke K."/>
            <person name="Gunsalus K."/>
            <person name="Fitch D.H."/>
            <person name="Piano F."/>
        </authorList>
    </citation>
    <scope>NUCLEOTIDE SEQUENCE [LARGE SCALE GENOMIC DNA]</scope>
    <source>
        <strain evidence="2">PF1309</strain>
    </source>
</reference>
<proteinExistence type="predicted"/>
<feature type="region of interest" description="Disordered" evidence="1">
    <location>
        <begin position="52"/>
        <end position="127"/>
    </location>
</feature>
<dbReference type="EMBL" id="LIAE01006288">
    <property type="protein sequence ID" value="PAV91857.1"/>
    <property type="molecule type" value="Genomic_DNA"/>
</dbReference>
<evidence type="ECO:0000313" key="2">
    <source>
        <dbReference type="EMBL" id="PAV91857.1"/>
    </source>
</evidence>
<protein>
    <recommendedName>
        <fullName evidence="4">PCI domain-containing protein</fullName>
    </recommendedName>
</protein>
<dbReference type="Proteomes" id="UP000218231">
    <property type="component" value="Unassembled WGS sequence"/>
</dbReference>
<keyword evidence="3" id="KW-1185">Reference proteome</keyword>
<feature type="compositionally biased region" description="Polar residues" evidence="1">
    <location>
        <begin position="107"/>
        <end position="127"/>
    </location>
</feature>